<dbReference type="EMBL" id="BKCJ010000126">
    <property type="protein sequence ID" value="GEU30084.1"/>
    <property type="molecule type" value="Genomic_DNA"/>
</dbReference>
<sequence>MTTFNEDGLSIIATKLGTLLMLDSYISDMCMQSWGMSSYVRAMIKLRADEELKDAIVVVMPKLVGEGFNMCTIPIELVFNKNDANTSGKKKQADVCRQTVSNSNSFDALNSIENDDDLGTNGENTSSAGKGVAYSSISITLITERIDKFERHLSEGKLLLVDDDGKPLPKMIPLNVDNETAFSVDKKIEFITPTHHDKPVRKSVSGCSRHMTGNIAYLLDFKEFDGGYVTFRGGAHGGRISSKDEGTSWIQEDFKVKRRTSADTEIILDQEEPTKLVKDLGSGEKGEKEISTVILEVSTAAENLVYIRRSAVKRKDKGKAIMKEEKYVQKKSKKIGAKLDEESAKRKKLEDVTEEEAAAEYEKDKKELRDLRMIFDPDKNDELWMNQLDWKLLRWKLHENYGVHTQFMDGLPMEINLPVEKKYPLIKKLLEKMLNL</sequence>
<evidence type="ECO:0000313" key="1">
    <source>
        <dbReference type="EMBL" id="GEU30084.1"/>
    </source>
</evidence>
<name>A0A699GK20_TANCI</name>
<proteinExistence type="predicted"/>
<comment type="caution">
    <text evidence="1">The sequence shown here is derived from an EMBL/GenBank/DDBJ whole genome shotgun (WGS) entry which is preliminary data.</text>
</comment>
<protein>
    <submittedName>
        <fullName evidence="1">Uncharacterized protein</fullName>
    </submittedName>
</protein>
<organism evidence="1">
    <name type="scientific">Tanacetum cinerariifolium</name>
    <name type="common">Dalmatian daisy</name>
    <name type="synonym">Chrysanthemum cinerariifolium</name>
    <dbReference type="NCBI Taxonomy" id="118510"/>
    <lineage>
        <taxon>Eukaryota</taxon>
        <taxon>Viridiplantae</taxon>
        <taxon>Streptophyta</taxon>
        <taxon>Embryophyta</taxon>
        <taxon>Tracheophyta</taxon>
        <taxon>Spermatophyta</taxon>
        <taxon>Magnoliopsida</taxon>
        <taxon>eudicotyledons</taxon>
        <taxon>Gunneridae</taxon>
        <taxon>Pentapetalae</taxon>
        <taxon>asterids</taxon>
        <taxon>campanulids</taxon>
        <taxon>Asterales</taxon>
        <taxon>Asteraceae</taxon>
        <taxon>Asteroideae</taxon>
        <taxon>Anthemideae</taxon>
        <taxon>Anthemidinae</taxon>
        <taxon>Tanacetum</taxon>
    </lineage>
</organism>
<dbReference type="AlphaFoldDB" id="A0A699GK20"/>
<accession>A0A699GK20</accession>
<gene>
    <name evidence="1" type="ORF">Tci_002062</name>
</gene>
<reference evidence="1" key="1">
    <citation type="journal article" date="2019" name="Sci. Rep.">
        <title>Draft genome of Tanacetum cinerariifolium, the natural source of mosquito coil.</title>
        <authorList>
            <person name="Yamashiro T."/>
            <person name="Shiraishi A."/>
            <person name="Satake H."/>
            <person name="Nakayama K."/>
        </authorList>
    </citation>
    <scope>NUCLEOTIDE SEQUENCE</scope>
</reference>